<dbReference type="InterPro" id="IPR010982">
    <property type="entry name" value="Lambda_DNA-bd_dom_sf"/>
</dbReference>
<keyword evidence="3" id="KW-1185">Reference proteome</keyword>
<dbReference type="Gene3D" id="1.10.260.40">
    <property type="entry name" value="lambda repressor-like DNA-binding domains"/>
    <property type="match status" value="1"/>
</dbReference>
<evidence type="ECO:0000259" key="1">
    <source>
        <dbReference type="PROSITE" id="PS50943"/>
    </source>
</evidence>
<dbReference type="Proteomes" id="UP001184230">
    <property type="component" value="Unassembled WGS sequence"/>
</dbReference>
<organism evidence="2 3">
    <name type="scientific">Variovorax soli</name>
    <dbReference type="NCBI Taxonomy" id="376815"/>
    <lineage>
        <taxon>Bacteria</taxon>
        <taxon>Pseudomonadati</taxon>
        <taxon>Pseudomonadota</taxon>
        <taxon>Betaproteobacteria</taxon>
        <taxon>Burkholderiales</taxon>
        <taxon>Comamonadaceae</taxon>
        <taxon>Variovorax</taxon>
    </lineage>
</organism>
<dbReference type="Pfam" id="PF01381">
    <property type="entry name" value="HTH_3"/>
    <property type="match status" value="1"/>
</dbReference>
<name>A0ABU1NK71_9BURK</name>
<accession>A0ABU1NK71</accession>
<evidence type="ECO:0000313" key="2">
    <source>
        <dbReference type="EMBL" id="MDR6538870.1"/>
    </source>
</evidence>
<reference evidence="2 3" key="1">
    <citation type="submission" date="2023-07" db="EMBL/GenBank/DDBJ databases">
        <title>Sorghum-associated microbial communities from plants grown in Nebraska, USA.</title>
        <authorList>
            <person name="Schachtman D."/>
        </authorList>
    </citation>
    <scope>NUCLEOTIDE SEQUENCE [LARGE SCALE GENOMIC DNA]</scope>
    <source>
        <strain evidence="2 3">DS1781</strain>
    </source>
</reference>
<dbReference type="CDD" id="cd00093">
    <property type="entry name" value="HTH_XRE"/>
    <property type="match status" value="1"/>
</dbReference>
<dbReference type="SUPFAM" id="SSF47413">
    <property type="entry name" value="lambda repressor-like DNA-binding domains"/>
    <property type="match status" value="1"/>
</dbReference>
<comment type="caution">
    <text evidence="2">The sequence shown here is derived from an EMBL/GenBank/DDBJ whole genome shotgun (WGS) entry which is preliminary data.</text>
</comment>
<gene>
    <name evidence="2" type="ORF">J2739_004663</name>
</gene>
<dbReference type="InterPro" id="IPR001387">
    <property type="entry name" value="Cro/C1-type_HTH"/>
</dbReference>
<sequence>MFEKLQPLDEFDYKKMAIASCLNAAMVSKMTTRSMLAEQLGWSKSYMTRFLSGKANLTLRTIHEFTSALGYDVDLAIHDAGTAGPLQPWQAVDADAYFTPVFNPNEVSPTFQVQIRMPSEVANDLITGNYADAYLAIQSFPPSKHLETSRIAFDESQINQPFDICSFSIDADKKMESVV</sequence>
<proteinExistence type="predicted"/>
<dbReference type="EMBL" id="JAVDRF010000012">
    <property type="protein sequence ID" value="MDR6538870.1"/>
    <property type="molecule type" value="Genomic_DNA"/>
</dbReference>
<feature type="domain" description="HTH cro/C1-type" evidence="1">
    <location>
        <begin position="32"/>
        <end position="76"/>
    </location>
</feature>
<dbReference type="PROSITE" id="PS50943">
    <property type="entry name" value="HTH_CROC1"/>
    <property type="match status" value="1"/>
</dbReference>
<dbReference type="RefSeq" id="WP_309906064.1">
    <property type="nucleotide sequence ID" value="NZ_JAVDRF010000012.1"/>
</dbReference>
<protein>
    <submittedName>
        <fullName evidence="2">DNA-binding phage protein</fullName>
    </submittedName>
</protein>
<evidence type="ECO:0000313" key="3">
    <source>
        <dbReference type="Proteomes" id="UP001184230"/>
    </source>
</evidence>
<dbReference type="GO" id="GO:0003677">
    <property type="term" value="F:DNA binding"/>
    <property type="evidence" value="ECO:0007669"/>
    <property type="project" value="UniProtKB-KW"/>
</dbReference>
<keyword evidence="2" id="KW-0238">DNA-binding</keyword>